<dbReference type="EMBL" id="AJVK01017092">
    <property type="status" value="NOT_ANNOTATED_CDS"/>
    <property type="molecule type" value="Genomic_DNA"/>
</dbReference>
<dbReference type="EMBL" id="AJVK01017094">
    <property type="status" value="NOT_ANNOTATED_CDS"/>
    <property type="molecule type" value="Genomic_DNA"/>
</dbReference>
<dbReference type="Proteomes" id="UP000092462">
    <property type="component" value="Unassembled WGS sequence"/>
</dbReference>
<dbReference type="EMBL" id="AJVK01017093">
    <property type="status" value="NOT_ANNOTATED_CDS"/>
    <property type="molecule type" value="Genomic_DNA"/>
</dbReference>
<sequence length="115" mass="12954">MFNNVAKRHNDSQLLNPFSDVDGRRSPRPQFSKDEYGKPVAGSLTEFRGQKANLHVYREMMELCDVINSSGAPQSISDTQIPTPPRSIVDFTTQTVYENIPKDIRPPPPTPPRKS</sequence>
<protein>
    <submittedName>
        <fullName evidence="2">Uncharacterized protein</fullName>
    </submittedName>
</protein>
<dbReference type="VEuPathDB" id="VectorBase:PPAPM1_001716"/>
<proteinExistence type="predicted"/>
<dbReference type="VEuPathDB" id="VectorBase:PPAI009754"/>
<dbReference type="InterPro" id="IPR026111">
    <property type="entry name" value="Abra"/>
</dbReference>
<evidence type="ECO:0000313" key="2">
    <source>
        <dbReference type="EnsemblMetazoa" id="PPAI009754-PA"/>
    </source>
</evidence>
<dbReference type="PANTHER" id="PTHR22739">
    <property type="entry name" value="STRIATED MUSCLE ACTIVATOR OF RHO-DEPENDENT SIGNALING-RELATED"/>
    <property type="match status" value="1"/>
</dbReference>
<feature type="region of interest" description="Disordered" evidence="1">
    <location>
        <begin position="1"/>
        <end position="38"/>
    </location>
</feature>
<feature type="compositionally biased region" description="Basic and acidic residues" evidence="1">
    <location>
        <begin position="21"/>
        <end position="37"/>
    </location>
</feature>
<keyword evidence="3" id="KW-1185">Reference proteome</keyword>
<dbReference type="GO" id="GO:0030017">
    <property type="term" value="C:sarcomere"/>
    <property type="evidence" value="ECO:0007669"/>
    <property type="project" value="TreeGrafter"/>
</dbReference>
<dbReference type="AlphaFoldDB" id="A0A1B0GQH1"/>
<reference evidence="2" key="1">
    <citation type="submission" date="2022-08" db="UniProtKB">
        <authorList>
            <consortium name="EnsemblMetazoa"/>
        </authorList>
    </citation>
    <scope>IDENTIFICATION</scope>
    <source>
        <strain evidence="2">Israel</strain>
    </source>
</reference>
<dbReference type="GO" id="GO:0003779">
    <property type="term" value="F:actin binding"/>
    <property type="evidence" value="ECO:0007669"/>
    <property type="project" value="InterPro"/>
</dbReference>
<evidence type="ECO:0000256" key="1">
    <source>
        <dbReference type="SAM" id="MobiDB-lite"/>
    </source>
</evidence>
<evidence type="ECO:0000313" key="3">
    <source>
        <dbReference type="Proteomes" id="UP000092462"/>
    </source>
</evidence>
<dbReference type="PANTHER" id="PTHR22739:SF7">
    <property type="entry name" value="EG:152A3.3 PROTEIN-RELATED"/>
    <property type="match status" value="1"/>
</dbReference>
<dbReference type="GO" id="GO:0045944">
    <property type="term" value="P:positive regulation of transcription by RNA polymerase II"/>
    <property type="evidence" value="ECO:0007669"/>
    <property type="project" value="TreeGrafter"/>
</dbReference>
<dbReference type="GO" id="GO:0035025">
    <property type="term" value="P:positive regulation of Rho protein signal transduction"/>
    <property type="evidence" value="ECO:0007669"/>
    <property type="project" value="InterPro"/>
</dbReference>
<dbReference type="EnsemblMetazoa" id="PPAI009754-RA">
    <property type="protein sequence ID" value="PPAI009754-PA"/>
    <property type="gene ID" value="PPAI009754"/>
</dbReference>
<organism evidence="2 3">
    <name type="scientific">Phlebotomus papatasi</name>
    <name type="common">Sandfly</name>
    <dbReference type="NCBI Taxonomy" id="29031"/>
    <lineage>
        <taxon>Eukaryota</taxon>
        <taxon>Metazoa</taxon>
        <taxon>Ecdysozoa</taxon>
        <taxon>Arthropoda</taxon>
        <taxon>Hexapoda</taxon>
        <taxon>Insecta</taxon>
        <taxon>Pterygota</taxon>
        <taxon>Neoptera</taxon>
        <taxon>Endopterygota</taxon>
        <taxon>Diptera</taxon>
        <taxon>Nematocera</taxon>
        <taxon>Psychodoidea</taxon>
        <taxon>Psychodidae</taxon>
        <taxon>Phlebotomus</taxon>
        <taxon>Phlebotomus</taxon>
    </lineage>
</organism>
<accession>A0A1B0GQH1</accession>
<name>A0A1B0GQH1_PHLPP</name>